<proteinExistence type="inferred from homology"/>
<dbReference type="PIRSF" id="PIRSF002741">
    <property type="entry name" value="MppA"/>
    <property type="match status" value="1"/>
</dbReference>
<dbReference type="Gene3D" id="3.40.190.10">
    <property type="entry name" value="Periplasmic binding protein-like II"/>
    <property type="match status" value="1"/>
</dbReference>
<keyword evidence="3" id="KW-0732">Signal</keyword>
<evidence type="ECO:0000313" key="7">
    <source>
        <dbReference type="Proteomes" id="UP000568839"/>
    </source>
</evidence>
<feature type="compositionally biased region" description="Acidic residues" evidence="4">
    <location>
        <begin position="25"/>
        <end position="49"/>
    </location>
</feature>
<dbReference type="GO" id="GO:0042597">
    <property type="term" value="C:periplasmic space"/>
    <property type="evidence" value="ECO:0007669"/>
    <property type="project" value="UniProtKB-ARBA"/>
</dbReference>
<feature type="domain" description="Solute-binding protein family 5" evidence="5">
    <location>
        <begin position="96"/>
        <end position="451"/>
    </location>
</feature>
<dbReference type="CDD" id="cd08499">
    <property type="entry name" value="PBP2_Ylib_like"/>
    <property type="match status" value="1"/>
</dbReference>
<gene>
    <name evidence="6" type="ORF">HNR44_002101</name>
</gene>
<dbReference type="GO" id="GO:0043190">
    <property type="term" value="C:ATP-binding cassette (ABC) transporter complex"/>
    <property type="evidence" value="ECO:0007669"/>
    <property type="project" value="InterPro"/>
</dbReference>
<dbReference type="PANTHER" id="PTHR30290">
    <property type="entry name" value="PERIPLASMIC BINDING COMPONENT OF ABC TRANSPORTER"/>
    <property type="match status" value="1"/>
</dbReference>
<evidence type="ECO:0000256" key="2">
    <source>
        <dbReference type="ARBA" id="ARBA00022448"/>
    </source>
</evidence>
<organism evidence="6 7">
    <name type="scientific">Geomicrobium halophilum</name>
    <dbReference type="NCBI Taxonomy" id="549000"/>
    <lineage>
        <taxon>Bacteria</taxon>
        <taxon>Bacillati</taxon>
        <taxon>Bacillota</taxon>
        <taxon>Bacilli</taxon>
        <taxon>Bacillales</taxon>
        <taxon>Geomicrobium</taxon>
    </lineage>
</organism>
<comment type="similarity">
    <text evidence="1">Belongs to the bacterial solute-binding protein 5 family.</text>
</comment>
<keyword evidence="7" id="KW-1185">Reference proteome</keyword>
<dbReference type="InterPro" id="IPR000914">
    <property type="entry name" value="SBP_5_dom"/>
</dbReference>
<dbReference type="RefSeq" id="WP_184404080.1">
    <property type="nucleotide sequence ID" value="NZ_JACHHJ010000002.1"/>
</dbReference>
<evidence type="ECO:0000256" key="4">
    <source>
        <dbReference type="SAM" id="MobiDB-lite"/>
    </source>
</evidence>
<dbReference type="AlphaFoldDB" id="A0A841PZ53"/>
<dbReference type="PROSITE" id="PS51257">
    <property type="entry name" value="PROKAR_LIPOPROTEIN"/>
    <property type="match status" value="1"/>
</dbReference>
<reference evidence="6 7" key="1">
    <citation type="submission" date="2020-08" db="EMBL/GenBank/DDBJ databases">
        <title>Genomic Encyclopedia of Type Strains, Phase IV (KMG-IV): sequencing the most valuable type-strain genomes for metagenomic binning, comparative biology and taxonomic classification.</title>
        <authorList>
            <person name="Goeker M."/>
        </authorList>
    </citation>
    <scope>NUCLEOTIDE SEQUENCE [LARGE SCALE GENOMIC DNA]</scope>
    <source>
        <strain evidence="6 7">DSM 21769</strain>
    </source>
</reference>
<comment type="caution">
    <text evidence="6">The sequence shown here is derived from an EMBL/GenBank/DDBJ whole genome shotgun (WGS) entry which is preliminary data.</text>
</comment>
<evidence type="ECO:0000259" key="5">
    <source>
        <dbReference type="Pfam" id="PF00496"/>
    </source>
</evidence>
<dbReference type="InterPro" id="IPR030678">
    <property type="entry name" value="Peptide/Ni-bd"/>
</dbReference>
<evidence type="ECO:0000256" key="3">
    <source>
        <dbReference type="ARBA" id="ARBA00022729"/>
    </source>
</evidence>
<dbReference type="EMBL" id="JACHHJ010000002">
    <property type="protein sequence ID" value="MBB6450123.1"/>
    <property type="molecule type" value="Genomic_DNA"/>
</dbReference>
<keyword evidence="2" id="KW-0813">Transport</keyword>
<evidence type="ECO:0000256" key="1">
    <source>
        <dbReference type="ARBA" id="ARBA00005695"/>
    </source>
</evidence>
<dbReference type="Gene3D" id="3.90.76.10">
    <property type="entry name" value="Dipeptide-binding Protein, Domain 1"/>
    <property type="match status" value="1"/>
</dbReference>
<dbReference type="Gene3D" id="3.10.105.10">
    <property type="entry name" value="Dipeptide-binding Protein, Domain 3"/>
    <property type="match status" value="1"/>
</dbReference>
<dbReference type="Proteomes" id="UP000568839">
    <property type="component" value="Unassembled WGS sequence"/>
</dbReference>
<feature type="region of interest" description="Disordered" evidence="4">
    <location>
        <begin position="25"/>
        <end position="53"/>
    </location>
</feature>
<dbReference type="Pfam" id="PF00496">
    <property type="entry name" value="SBP_bac_5"/>
    <property type="match status" value="1"/>
</dbReference>
<protein>
    <submittedName>
        <fullName evidence="6">Peptide/nickel transport system substrate-binding protein</fullName>
    </submittedName>
</protein>
<dbReference type="SUPFAM" id="SSF53850">
    <property type="entry name" value="Periplasmic binding protein-like II"/>
    <property type="match status" value="1"/>
</dbReference>
<sequence length="542" mass="59488">MKKIMPILGTSLLLGVVACTDDNLDETSTEEANEGPETGEEETNDEETGPVEGGEMVLAMPSDAVTLDPQAASDVPSNIIYTNVYETLVYQDENMEIQPGLAENYEQLDDHTWEFNLQEDVTFHDGEPFNAEAVVASLERLLDPETASPRASLFELVEDIDAVDEHTVEITTSEPFAPLPAHLSHGAASIISPAAIEADANGDVGLDTNPIGTGPFEFDNWVQGDEVTLTNNADYWDEPAYLDSLSFQVVPEQATRIGMVENGEAHFAQQIEPSNVGQVEQMENASLVTEQQLGFEYVGFNTEEEPFDDAQVRRALSMAIDKEVMLEGIYGGYGSVAESPLSDLVFGASDDLDPLSYDPEQAEELLADAGYEDGFETTIWTNDANPMRIQVAEYFQDQFAEIGVEADIQELEWGAYLDAVGEGEHDIFVLGWSTSTGDGDYGLHPNFHSDNLGADGNQTFYANEELDELIIDAREESDEETREQLYEEAEQLIIDEAPVIPTVHNDYLVAVANSVEGFVQHPSGLLLLDNVYITEEVEDSGY</sequence>
<accession>A0A841PZ53</accession>
<dbReference type="GO" id="GO:0015833">
    <property type="term" value="P:peptide transport"/>
    <property type="evidence" value="ECO:0007669"/>
    <property type="project" value="TreeGrafter"/>
</dbReference>
<dbReference type="PANTHER" id="PTHR30290:SF9">
    <property type="entry name" value="OLIGOPEPTIDE-BINDING PROTEIN APPA"/>
    <property type="match status" value="1"/>
</dbReference>
<name>A0A841PZ53_9BACL</name>
<dbReference type="GO" id="GO:1904680">
    <property type="term" value="F:peptide transmembrane transporter activity"/>
    <property type="evidence" value="ECO:0007669"/>
    <property type="project" value="TreeGrafter"/>
</dbReference>
<dbReference type="InterPro" id="IPR039424">
    <property type="entry name" value="SBP_5"/>
</dbReference>
<evidence type="ECO:0000313" key="6">
    <source>
        <dbReference type="EMBL" id="MBB6450123.1"/>
    </source>
</evidence>